<evidence type="ECO:0000256" key="1">
    <source>
        <dbReference type="SAM" id="MobiDB-lite"/>
    </source>
</evidence>
<reference evidence="2" key="1">
    <citation type="submission" date="2020-08" db="EMBL/GenBank/DDBJ databases">
        <title>Multicomponent nature underlies the extraordinary mechanical properties of spider dragline silk.</title>
        <authorList>
            <person name="Kono N."/>
            <person name="Nakamura H."/>
            <person name="Mori M."/>
            <person name="Yoshida Y."/>
            <person name="Ohtoshi R."/>
            <person name="Malay A.D."/>
            <person name="Moran D.A.P."/>
            <person name="Tomita M."/>
            <person name="Numata K."/>
            <person name="Arakawa K."/>
        </authorList>
    </citation>
    <scope>NUCLEOTIDE SEQUENCE</scope>
</reference>
<gene>
    <name evidence="2" type="ORF">TNIN_500151</name>
</gene>
<dbReference type="AlphaFoldDB" id="A0A8X7CBH8"/>
<comment type="caution">
    <text evidence="2">The sequence shown here is derived from an EMBL/GenBank/DDBJ whole genome shotgun (WGS) entry which is preliminary data.</text>
</comment>
<dbReference type="EMBL" id="BMAV01013066">
    <property type="protein sequence ID" value="GFY60257.1"/>
    <property type="molecule type" value="Genomic_DNA"/>
</dbReference>
<feature type="compositionally biased region" description="Polar residues" evidence="1">
    <location>
        <begin position="29"/>
        <end position="39"/>
    </location>
</feature>
<name>A0A8X7CBH8_9ARAC</name>
<organism evidence="2 3">
    <name type="scientific">Trichonephila inaurata madagascariensis</name>
    <dbReference type="NCBI Taxonomy" id="2747483"/>
    <lineage>
        <taxon>Eukaryota</taxon>
        <taxon>Metazoa</taxon>
        <taxon>Ecdysozoa</taxon>
        <taxon>Arthropoda</taxon>
        <taxon>Chelicerata</taxon>
        <taxon>Arachnida</taxon>
        <taxon>Araneae</taxon>
        <taxon>Araneomorphae</taxon>
        <taxon>Entelegynae</taxon>
        <taxon>Araneoidea</taxon>
        <taxon>Nephilidae</taxon>
        <taxon>Trichonephila</taxon>
        <taxon>Trichonephila inaurata</taxon>
    </lineage>
</organism>
<accession>A0A8X7CBH8</accession>
<evidence type="ECO:0000313" key="2">
    <source>
        <dbReference type="EMBL" id="GFY60257.1"/>
    </source>
</evidence>
<keyword evidence="3" id="KW-1185">Reference proteome</keyword>
<protein>
    <submittedName>
        <fullName evidence="2">Uncharacterized protein</fullName>
    </submittedName>
</protein>
<dbReference type="OrthoDB" id="10370286at2759"/>
<dbReference type="Proteomes" id="UP000886998">
    <property type="component" value="Unassembled WGS sequence"/>
</dbReference>
<evidence type="ECO:0000313" key="3">
    <source>
        <dbReference type="Proteomes" id="UP000886998"/>
    </source>
</evidence>
<sequence>MPTSFNDNLCTEAEEELNEPVMEPPSIPCSGSGNTTKESVTPRGKKRNLRSLEEELYENMNNCLGAIGKKTVNEAFGAYIASEIDNLPCPKRQRAIRAKIVRVLLECLQE</sequence>
<proteinExistence type="predicted"/>
<feature type="region of interest" description="Disordered" evidence="1">
    <location>
        <begin position="13"/>
        <end position="47"/>
    </location>
</feature>